<keyword evidence="21" id="KW-1185">Reference proteome</keyword>
<dbReference type="SMART" id="SM00388">
    <property type="entry name" value="HisKA"/>
    <property type="match status" value="1"/>
</dbReference>
<protein>
    <recommendedName>
        <fullName evidence="14">Circadian input-output histidine kinase CikA</fullName>
        <ecNumber evidence="4">2.7.13.3</ecNumber>
    </recommendedName>
</protein>
<dbReference type="Pfam" id="PF05226">
    <property type="entry name" value="CHASE2"/>
    <property type="match status" value="1"/>
</dbReference>
<keyword evidence="5 15" id="KW-0597">Phosphoprotein</keyword>
<dbReference type="Gene3D" id="3.30.565.10">
    <property type="entry name" value="Histidine kinase-like ATPase, C-terminal domain"/>
    <property type="match status" value="1"/>
</dbReference>
<evidence type="ECO:0000256" key="13">
    <source>
        <dbReference type="ARBA" id="ARBA00023136"/>
    </source>
</evidence>
<comment type="caution">
    <text evidence="20">The sequence shown here is derived from an EMBL/GenBank/DDBJ whole genome shotgun (WGS) entry which is preliminary data.</text>
</comment>
<evidence type="ECO:0000256" key="10">
    <source>
        <dbReference type="ARBA" id="ARBA00022840"/>
    </source>
</evidence>
<evidence type="ECO:0000256" key="12">
    <source>
        <dbReference type="ARBA" id="ARBA00023012"/>
    </source>
</evidence>
<keyword evidence="11 17" id="KW-1133">Transmembrane helix</keyword>
<feature type="transmembrane region" description="Helical" evidence="17">
    <location>
        <begin position="322"/>
        <end position="339"/>
    </location>
</feature>
<gene>
    <name evidence="20" type="ORF">MiSe_84400</name>
</gene>
<feature type="domain" description="Response regulatory" evidence="19">
    <location>
        <begin position="713"/>
        <end position="828"/>
    </location>
</feature>
<dbReference type="GO" id="GO:0005524">
    <property type="term" value="F:ATP binding"/>
    <property type="evidence" value="ECO:0007669"/>
    <property type="project" value="UniProtKB-KW"/>
</dbReference>
<dbReference type="SMART" id="SM00448">
    <property type="entry name" value="REC"/>
    <property type="match status" value="1"/>
</dbReference>
<dbReference type="InterPro" id="IPR004358">
    <property type="entry name" value="Sig_transdc_His_kin-like_C"/>
</dbReference>
<dbReference type="GO" id="GO:0009927">
    <property type="term" value="F:histidine phosphotransfer kinase activity"/>
    <property type="evidence" value="ECO:0007669"/>
    <property type="project" value="TreeGrafter"/>
</dbReference>
<dbReference type="PROSITE" id="PS50110">
    <property type="entry name" value="RESPONSE_REGULATORY"/>
    <property type="match status" value="1"/>
</dbReference>
<organism evidence="20 21">
    <name type="scientific">Microseira wollei NIES-4236</name>
    <dbReference type="NCBI Taxonomy" id="2530354"/>
    <lineage>
        <taxon>Bacteria</taxon>
        <taxon>Bacillati</taxon>
        <taxon>Cyanobacteriota</taxon>
        <taxon>Cyanophyceae</taxon>
        <taxon>Oscillatoriophycideae</taxon>
        <taxon>Aerosakkonematales</taxon>
        <taxon>Aerosakkonemataceae</taxon>
        <taxon>Microseira</taxon>
    </lineage>
</organism>
<dbReference type="Gene3D" id="3.40.50.2300">
    <property type="match status" value="1"/>
</dbReference>
<feature type="transmembrane region" description="Helical" evidence="17">
    <location>
        <begin position="346"/>
        <end position="366"/>
    </location>
</feature>
<dbReference type="InterPro" id="IPR001789">
    <property type="entry name" value="Sig_transdc_resp-reg_receiver"/>
</dbReference>
<dbReference type="Pfam" id="PF00072">
    <property type="entry name" value="Response_reg"/>
    <property type="match status" value="1"/>
</dbReference>
<accession>A0AAV3XSY9</accession>
<evidence type="ECO:0000256" key="7">
    <source>
        <dbReference type="ARBA" id="ARBA00022692"/>
    </source>
</evidence>
<dbReference type="InterPro" id="IPR003594">
    <property type="entry name" value="HATPase_dom"/>
</dbReference>
<keyword evidence="7 17" id="KW-0812">Transmembrane</keyword>
<dbReference type="GO" id="GO:0000155">
    <property type="term" value="F:phosphorelay sensor kinase activity"/>
    <property type="evidence" value="ECO:0007669"/>
    <property type="project" value="InterPro"/>
</dbReference>
<evidence type="ECO:0000256" key="1">
    <source>
        <dbReference type="ARBA" id="ARBA00000085"/>
    </source>
</evidence>
<dbReference type="SUPFAM" id="SSF47384">
    <property type="entry name" value="Homodimeric domain of signal transducing histidine kinase"/>
    <property type="match status" value="1"/>
</dbReference>
<keyword evidence="13 17" id="KW-0472">Membrane</keyword>
<evidence type="ECO:0000256" key="14">
    <source>
        <dbReference type="ARBA" id="ARBA00074306"/>
    </source>
</evidence>
<keyword evidence="8" id="KW-0547">Nucleotide-binding</keyword>
<dbReference type="PANTHER" id="PTHR43047:SF72">
    <property type="entry name" value="OSMOSENSING HISTIDINE PROTEIN KINASE SLN1"/>
    <property type="match status" value="1"/>
</dbReference>
<keyword evidence="6" id="KW-0808">Transferase</keyword>
<dbReference type="GO" id="GO:0005886">
    <property type="term" value="C:plasma membrane"/>
    <property type="evidence" value="ECO:0007669"/>
    <property type="project" value="TreeGrafter"/>
</dbReference>
<proteinExistence type="inferred from homology"/>
<evidence type="ECO:0000256" key="9">
    <source>
        <dbReference type="ARBA" id="ARBA00022777"/>
    </source>
</evidence>
<dbReference type="Gene3D" id="1.10.287.130">
    <property type="match status" value="1"/>
</dbReference>
<dbReference type="CDD" id="cd00082">
    <property type="entry name" value="HisKA"/>
    <property type="match status" value="1"/>
</dbReference>
<dbReference type="Pfam" id="PF02518">
    <property type="entry name" value="HATPase_c"/>
    <property type="match status" value="1"/>
</dbReference>
<dbReference type="FunFam" id="3.30.565.10:FF:000010">
    <property type="entry name" value="Sensor histidine kinase RcsC"/>
    <property type="match status" value="1"/>
</dbReference>
<dbReference type="CDD" id="cd16922">
    <property type="entry name" value="HATPase_EvgS-ArcB-TorS-like"/>
    <property type="match status" value="1"/>
</dbReference>
<sequence>MWKKLTNHILPHRGIGITAIGVAGGVLALQASGALQLLECTILDQWFRWRPLEKGSSRVVIVTIDEPDISRLGSWPMSDAKLAKVIQNLKQQQPRVIGLDLYRNLRVEPGHQELLNIFATTPNVIGIQKVIGDGNGPVVPPPPVLPQKNQVAASDLVLDADGRIRRHLLSIRSEGKVYSTLGAKLALAYLEAENIHLERSQDGSFKLGKAKLPPLQENEGGYVGADSGGYQILANFQRLHQKIPTISLTDVLANKIPANLMRGRIVLIGSVAESTRDRFLTPYSTNSDTVWSGVQVHADLASQLVNAALDGRQILRGIPAPLNWVWVFFWSSIGTALAWRIGSESWVVVALPVAGVSLLGSAYLLFLSGWWVTAAAPFLALVSAGVVSRVHLLWTKLEASHQALKESHQALEDYAQILEQKVRDRTAELLEKNTALEQARQDAEAANRAKSAFLANMSHELRTPLNAILGFSQLLSNQPLPPKQKEQLDIINRSGNHLLNLINEVLELAKIEAGKTELNLSCADLEKLLKSLQEMFQIRAKAKQLEMVLALGTDIPQYIQTDEGKLSQILINLLGNAFKFTSQGSVTIRVRVQGSRGELENIDSNYSPNSEYIIFEIEDTGPGIEPSEINQLFRTFAQTSSGINSQQGTGLGLAISYQLAKVMGGEIAVKSIVGKGSIFKVTLPLMLPTASAITAPTSEQKIVGLAPNQPNYRILVVEDILENRLFLVQLLSAIGFEVGEAKNGQDGINLWSNWHPDLILMDMRMPVMNGYEASKQIKATPKGKRITIIALTAGVFDDKQAILTSGCDDWVQKPFRTEELLDKIAQYLKVRYVYSQSETEEENNSNSDNILNRETLKALGASLAAMPTDWRTELQVAASSLDDQRCLELIGEIAVEYADIYQNLTNLVENFRLDIIVDLCQ</sequence>
<dbReference type="PRINTS" id="PR00344">
    <property type="entry name" value="BCTRLSENSOR"/>
</dbReference>
<dbReference type="Pfam" id="PF00512">
    <property type="entry name" value="HisKA"/>
    <property type="match status" value="1"/>
</dbReference>
<dbReference type="CDD" id="cd17546">
    <property type="entry name" value="REC_hyHK_CKI1_RcsC-like"/>
    <property type="match status" value="1"/>
</dbReference>
<evidence type="ECO:0000259" key="19">
    <source>
        <dbReference type="PROSITE" id="PS50110"/>
    </source>
</evidence>
<feature type="transmembrane region" description="Helical" evidence="17">
    <location>
        <begin position="372"/>
        <end position="394"/>
    </location>
</feature>
<evidence type="ECO:0000256" key="8">
    <source>
        <dbReference type="ARBA" id="ARBA00022741"/>
    </source>
</evidence>
<feature type="modified residue" description="4-aspartylphosphate" evidence="15">
    <location>
        <position position="762"/>
    </location>
</feature>
<dbReference type="SMART" id="SM01080">
    <property type="entry name" value="CHASE2"/>
    <property type="match status" value="1"/>
</dbReference>
<evidence type="ECO:0000256" key="17">
    <source>
        <dbReference type="SAM" id="Phobius"/>
    </source>
</evidence>
<dbReference type="SMART" id="SM00387">
    <property type="entry name" value="HATPase_c"/>
    <property type="match status" value="1"/>
</dbReference>
<evidence type="ECO:0000256" key="3">
    <source>
        <dbReference type="ARBA" id="ARBA00006402"/>
    </source>
</evidence>
<evidence type="ECO:0000256" key="15">
    <source>
        <dbReference type="PROSITE-ProRule" id="PRU00169"/>
    </source>
</evidence>
<dbReference type="SUPFAM" id="SSF55874">
    <property type="entry name" value="ATPase domain of HSP90 chaperone/DNA topoisomerase II/histidine kinase"/>
    <property type="match status" value="1"/>
</dbReference>
<evidence type="ECO:0000256" key="11">
    <source>
        <dbReference type="ARBA" id="ARBA00022989"/>
    </source>
</evidence>
<evidence type="ECO:0000256" key="4">
    <source>
        <dbReference type="ARBA" id="ARBA00012438"/>
    </source>
</evidence>
<keyword evidence="16" id="KW-0175">Coiled coil</keyword>
<dbReference type="EMBL" id="BLAY01000236">
    <property type="protein sequence ID" value="GET43615.1"/>
    <property type="molecule type" value="Genomic_DNA"/>
</dbReference>
<dbReference type="InterPro" id="IPR036097">
    <property type="entry name" value="HisK_dim/P_sf"/>
</dbReference>
<comment type="catalytic activity">
    <reaction evidence="1">
        <text>ATP + protein L-histidine = ADP + protein N-phospho-L-histidine.</text>
        <dbReference type="EC" id="2.7.13.3"/>
    </reaction>
</comment>
<keyword evidence="12" id="KW-0902">Two-component regulatory system</keyword>
<evidence type="ECO:0000313" key="20">
    <source>
        <dbReference type="EMBL" id="GET43615.1"/>
    </source>
</evidence>
<keyword evidence="10" id="KW-0067">ATP-binding</keyword>
<reference evidence="20" key="1">
    <citation type="submission" date="2019-10" db="EMBL/GenBank/DDBJ databases">
        <title>Draft genome sequece of Microseira wollei NIES-4236.</title>
        <authorList>
            <person name="Yamaguchi H."/>
            <person name="Suzuki S."/>
            <person name="Kawachi M."/>
        </authorList>
    </citation>
    <scope>NUCLEOTIDE SEQUENCE</scope>
    <source>
        <strain evidence="20">NIES-4236</strain>
    </source>
</reference>
<feature type="coiled-coil region" evidence="16">
    <location>
        <begin position="401"/>
        <end position="456"/>
    </location>
</feature>
<dbReference type="InterPro" id="IPR007890">
    <property type="entry name" value="CHASE2"/>
</dbReference>
<dbReference type="InterPro" id="IPR003661">
    <property type="entry name" value="HisK_dim/P_dom"/>
</dbReference>
<feature type="domain" description="Histidine kinase" evidence="18">
    <location>
        <begin position="456"/>
        <end position="687"/>
    </location>
</feature>
<evidence type="ECO:0000256" key="6">
    <source>
        <dbReference type="ARBA" id="ARBA00022679"/>
    </source>
</evidence>
<comment type="subcellular location">
    <subcellularLocation>
        <location evidence="2">Membrane</location>
    </subcellularLocation>
</comment>
<keyword evidence="9" id="KW-0418">Kinase</keyword>
<evidence type="ECO:0000256" key="2">
    <source>
        <dbReference type="ARBA" id="ARBA00004370"/>
    </source>
</evidence>
<comment type="similarity">
    <text evidence="3">In the N-terminal section; belongs to the phytochrome family.</text>
</comment>
<dbReference type="Proteomes" id="UP001050975">
    <property type="component" value="Unassembled WGS sequence"/>
</dbReference>
<name>A0AAV3XSY9_9CYAN</name>
<dbReference type="PANTHER" id="PTHR43047">
    <property type="entry name" value="TWO-COMPONENT HISTIDINE PROTEIN KINASE"/>
    <property type="match status" value="1"/>
</dbReference>
<dbReference type="AlphaFoldDB" id="A0AAV3XSY9"/>
<evidence type="ECO:0000256" key="5">
    <source>
        <dbReference type="ARBA" id="ARBA00022553"/>
    </source>
</evidence>
<dbReference type="PROSITE" id="PS50109">
    <property type="entry name" value="HIS_KIN"/>
    <property type="match status" value="1"/>
</dbReference>
<dbReference type="SUPFAM" id="SSF52172">
    <property type="entry name" value="CheY-like"/>
    <property type="match status" value="1"/>
</dbReference>
<evidence type="ECO:0000313" key="21">
    <source>
        <dbReference type="Proteomes" id="UP001050975"/>
    </source>
</evidence>
<dbReference type="EC" id="2.7.13.3" evidence="4"/>
<evidence type="ECO:0000259" key="18">
    <source>
        <dbReference type="PROSITE" id="PS50109"/>
    </source>
</evidence>
<dbReference type="FunFam" id="1.10.287.130:FF:000004">
    <property type="entry name" value="Ethylene receptor 1"/>
    <property type="match status" value="1"/>
</dbReference>
<dbReference type="RefSeq" id="WP_226592600.1">
    <property type="nucleotide sequence ID" value="NZ_BLAY01000236.1"/>
</dbReference>
<dbReference type="InterPro" id="IPR005467">
    <property type="entry name" value="His_kinase_dom"/>
</dbReference>
<dbReference type="InterPro" id="IPR011006">
    <property type="entry name" value="CheY-like_superfamily"/>
</dbReference>
<evidence type="ECO:0000256" key="16">
    <source>
        <dbReference type="SAM" id="Coils"/>
    </source>
</evidence>
<dbReference type="InterPro" id="IPR036890">
    <property type="entry name" value="HATPase_C_sf"/>
</dbReference>